<name>A0A7X0IZE4_9SPHI</name>
<dbReference type="GO" id="GO:0055085">
    <property type="term" value="P:transmembrane transport"/>
    <property type="evidence" value="ECO:0007669"/>
    <property type="project" value="InterPro"/>
</dbReference>
<dbReference type="InterPro" id="IPR006260">
    <property type="entry name" value="TonB/TolA_C"/>
</dbReference>
<dbReference type="GO" id="GO:0015891">
    <property type="term" value="P:siderophore transport"/>
    <property type="evidence" value="ECO:0007669"/>
    <property type="project" value="InterPro"/>
</dbReference>
<dbReference type="PRINTS" id="PR01374">
    <property type="entry name" value="TONBPROTEIN"/>
</dbReference>
<proteinExistence type="inferred from homology"/>
<dbReference type="GO" id="GO:0015031">
    <property type="term" value="P:protein transport"/>
    <property type="evidence" value="ECO:0007669"/>
    <property type="project" value="UniProtKB-KW"/>
</dbReference>
<dbReference type="SUPFAM" id="SSF74653">
    <property type="entry name" value="TolA/TonB C-terminal domain"/>
    <property type="match status" value="1"/>
</dbReference>
<dbReference type="InterPro" id="IPR003538">
    <property type="entry name" value="TonB"/>
</dbReference>
<dbReference type="PANTHER" id="PTHR33446:SF2">
    <property type="entry name" value="PROTEIN TONB"/>
    <property type="match status" value="1"/>
</dbReference>
<dbReference type="InterPro" id="IPR037682">
    <property type="entry name" value="TonB_C"/>
</dbReference>
<evidence type="ECO:0000313" key="13">
    <source>
        <dbReference type="Proteomes" id="UP000521017"/>
    </source>
</evidence>
<dbReference type="PANTHER" id="PTHR33446">
    <property type="entry name" value="PROTEIN TONB-RELATED"/>
    <property type="match status" value="1"/>
</dbReference>
<sequence>MLNISSNLYKSEWTNLVFKNRNQAYGAYLLRAQSSSITWKAFYLTVPVFVLLFAGPMLYRHLHPDDDLKNFATEIPVTVAPPLVDNKIHELKQEPVKPVQQQEKVKTYKLTSRIEVVDKPETDEMPQLKDLENAVAGQVTQTGVSAQAAAIPVSTVSGNGNGDTPAVDNNVYDGAGVERYPEFEGGMGAWTRFLQRNLRYPDQAQERGVQGKVYLSFVVEKDGSISSVTLIKGIGAGCDEEAIRVLKKSPRWKPGQQNQQSVRVRYTMPFSFQLGQ</sequence>
<keyword evidence="8 10" id="KW-1133">Transmembrane helix</keyword>
<dbReference type="GO" id="GO:0030288">
    <property type="term" value="C:outer membrane-bounded periplasmic space"/>
    <property type="evidence" value="ECO:0007669"/>
    <property type="project" value="InterPro"/>
</dbReference>
<keyword evidence="3" id="KW-0813">Transport</keyword>
<keyword evidence="7" id="KW-0653">Protein transport</keyword>
<dbReference type="GO" id="GO:0031992">
    <property type="term" value="F:energy transducer activity"/>
    <property type="evidence" value="ECO:0007669"/>
    <property type="project" value="InterPro"/>
</dbReference>
<dbReference type="NCBIfam" id="TIGR01352">
    <property type="entry name" value="tonB_Cterm"/>
    <property type="match status" value="1"/>
</dbReference>
<protein>
    <submittedName>
        <fullName evidence="12">Protein TonB</fullName>
    </submittedName>
</protein>
<dbReference type="Proteomes" id="UP000521017">
    <property type="component" value="Unassembled WGS sequence"/>
</dbReference>
<comment type="subcellular location">
    <subcellularLocation>
        <location evidence="1">Cell inner membrane</location>
        <topology evidence="1">Single-pass membrane protein</topology>
        <orientation evidence="1">Periplasmic side</orientation>
    </subcellularLocation>
</comment>
<organism evidence="12 13">
    <name type="scientific">Pedobacter cryoconitis</name>
    <dbReference type="NCBI Taxonomy" id="188932"/>
    <lineage>
        <taxon>Bacteria</taxon>
        <taxon>Pseudomonadati</taxon>
        <taxon>Bacteroidota</taxon>
        <taxon>Sphingobacteriia</taxon>
        <taxon>Sphingobacteriales</taxon>
        <taxon>Sphingobacteriaceae</taxon>
        <taxon>Pedobacter</taxon>
    </lineage>
</organism>
<dbReference type="InterPro" id="IPR051045">
    <property type="entry name" value="TonB-dependent_transducer"/>
</dbReference>
<comment type="similarity">
    <text evidence="2">Belongs to the TonB family.</text>
</comment>
<evidence type="ECO:0000256" key="4">
    <source>
        <dbReference type="ARBA" id="ARBA00022475"/>
    </source>
</evidence>
<reference evidence="12 13" key="1">
    <citation type="submission" date="2020-08" db="EMBL/GenBank/DDBJ databases">
        <title>Genomic Encyclopedia of Type Strains, Phase IV (KMG-V): Genome sequencing to study the core and pangenomes of soil and plant-associated prokaryotes.</title>
        <authorList>
            <person name="Whitman W."/>
        </authorList>
    </citation>
    <scope>NUCLEOTIDE SEQUENCE [LARGE SCALE GENOMIC DNA]</scope>
    <source>
        <strain evidence="12 13">M2T3</strain>
    </source>
</reference>
<feature type="transmembrane region" description="Helical" evidence="10">
    <location>
        <begin position="41"/>
        <end position="59"/>
    </location>
</feature>
<keyword evidence="9 10" id="KW-0472">Membrane</keyword>
<evidence type="ECO:0000256" key="8">
    <source>
        <dbReference type="ARBA" id="ARBA00022989"/>
    </source>
</evidence>
<dbReference type="EMBL" id="JACHCC010000001">
    <property type="protein sequence ID" value="MBB6498261.1"/>
    <property type="molecule type" value="Genomic_DNA"/>
</dbReference>
<comment type="caution">
    <text evidence="12">The sequence shown here is derived from an EMBL/GenBank/DDBJ whole genome shotgun (WGS) entry which is preliminary data.</text>
</comment>
<evidence type="ECO:0000256" key="2">
    <source>
        <dbReference type="ARBA" id="ARBA00006555"/>
    </source>
</evidence>
<keyword evidence="5" id="KW-0997">Cell inner membrane</keyword>
<evidence type="ECO:0000256" key="6">
    <source>
        <dbReference type="ARBA" id="ARBA00022692"/>
    </source>
</evidence>
<evidence type="ECO:0000256" key="7">
    <source>
        <dbReference type="ARBA" id="ARBA00022927"/>
    </source>
</evidence>
<evidence type="ECO:0000256" key="1">
    <source>
        <dbReference type="ARBA" id="ARBA00004383"/>
    </source>
</evidence>
<evidence type="ECO:0000256" key="5">
    <source>
        <dbReference type="ARBA" id="ARBA00022519"/>
    </source>
</evidence>
<dbReference type="Pfam" id="PF03544">
    <property type="entry name" value="TonB_C"/>
    <property type="match status" value="1"/>
</dbReference>
<keyword evidence="4" id="KW-1003">Cell membrane</keyword>
<dbReference type="GO" id="GO:0098797">
    <property type="term" value="C:plasma membrane protein complex"/>
    <property type="evidence" value="ECO:0007669"/>
    <property type="project" value="TreeGrafter"/>
</dbReference>
<gene>
    <name evidence="12" type="ORF">HDF25_000385</name>
</gene>
<dbReference type="RefSeq" id="WP_184622198.1">
    <property type="nucleotide sequence ID" value="NZ_JACHCC010000001.1"/>
</dbReference>
<evidence type="ECO:0000256" key="10">
    <source>
        <dbReference type="SAM" id="Phobius"/>
    </source>
</evidence>
<evidence type="ECO:0000256" key="3">
    <source>
        <dbReference type="ARBA" id="ARBA00022448"/>
    </source>
</evidence>
<dbReference type="PROSITE" id="PS52015">
    <property type="entry name" value="TONB_CTD"/>
    <property type="match status" value="1"/>
</dbReference>
<accession>A0A7X0IZE4</accession>
<evidence type="ECO:0000259" key="11">
    <source>
        <dbReference type="PROSITE" id="PS52015"/>
    </source>
</evidence>
<keyword evidence="6 10" id="KW-0812">Transmembrane</keyword>
<dbReference type="Gene3D" id="3.30.1150.10">
    <property type="match status" value="1"/>
</dbReference>
<evidence type="ECO:0000313" key="12">
    <source>
        <dbReference type="EMBL" id="MBB6498261.1"/>
    </source>
</evidence>
<feature type="domain" description="TonB C-terminal" evidence="11">
    <location>
        <begin position="185"/>
        <end position="276"/>
    </location>
</feature>
<evidence type="ECO:0000256" key="9">
    <source>
        <dbReference type="ARBA" id="ARBA00023136"/>
    </source>
</evidence>
<dbReference type="AlphaFoldDB" id="A0A7X0IZE4"/>